<sequence>MEYINYIKLMKRQIKTLDSRERAYQDNVIRPFLQSVFGDLDIEPVDIKINSEIHQYEQYCGTYEKKYKDEKTNNEIIKLLPATPDLCITDEWHWNNLEVPVNYRGVVEIKSPILDYITGFDPSEYKCLTEIKRHLKAKNNAKVILTDGVTWVFYNKESSLEPIIKPICLGELKYRYSVSKNNRRILARTKGRKPIIDDIIFQEDEDEFIRLKEELKNFITPM</sequence>
<proteinExistence type="predicted"/>
<evidence type="ECO:0000313" key="1">
    <source>
        <dbReference type="EMBL" id="RGK48371.1"/>
    </source>
</evidence>
<dbReference type="EMBL" id="QSQR01000001">
    <property type="protein sequence ID" value="RGK48371.1"/>
    <property type="molecule type" value="Genomic_DNA"/>
</dbReference>
<comment type="caution">
    <text evidence="1">The sequence shown here is derived from an EMBL/GenBank/DDBJ whole genome shotgun (WGS) entry which is preliminary data.</text>
</comment>
<dbReference type="RefSeq" id="WP_117642190.1">
    <property type="nucleotide sequence ID" value="NZ_QSQR01000001.1"/>
</dbReference>
<evidence type="ECO:0000313" key="2">
    <source>
        <dbReference type="Proteomes" id="UP000260790"/>
    </source>
</evidence>
<accession>A0A8B2Z3D1</accession>
<dbReference type="AlphaFoldDB" id="A0A8B2Z3D1"/>
<name>A0A8B2Z3D1_9LACO</name>
<organism evidence="1 2">
    <name type="scientific">Ligilactobacillus ruminis</name>
    <dbReference type="NCBI Taxonomy" id="1623"/>
    <lineage>
        <taxon>Bacteria</taxon>
        <taxon>Bacillati</taxon>
        <taxon>Bacillota</taxon>
        <taxon>Bacilli</taxon>
        <taxon>Lactobacillales</taxon>
        <taxon>Lactobacillaceae</taxon>
        <taxon>Ligilactobacillus</taxon>
    </lineage>
</organism>
<gene>
    <name evidence="1" type="ORF">DXD09_01165</name>
</gene>
<reference evidence="1 2" key="1">
    <citation type="submission" date="2018-08" db="EMBL/GenBank/DDBJ databases">
        <title>A genome reference for cultivated species of the human gut microbiota.</title>
        <authorList>
            <person name="Zou Y."/>
            <person name="Xue W."/>
            <person name="Luo G."/>
        </authorList>
    </citation>
    <scope>NUCLEOTIDE SEQUENCE [LARGE SCALE GENOMIC DNA]</scope>
    <source>
        <strain evidence="1 2">TF10-9AT</strain>
    </source>
</reference>
<protein>
    <recommendedName>
        <fullName evidence="3">Restriction endonuclease</fullName>
    </recommendedName>
</protein>
<evidence type="ECO:0008006" key="3">
    <source>
        <dbReference type="Google" id="ProtNLM"/>
    </source>
</evidence>
<dbReference type="Proteomes" id="UP000260790">
    <property type="component" value="Unassembled WGS sequence"/>
</dbReference>